<sequence>MYERILMLNILHPHLYHSQFLWLHKIRKQGVEEFRANIDDDPKRAEFWLENSMRVFDELSYALEESLKCAVSLLKDSAYRWWKTLISVVPRERVTWDFFLEEFRKKYTSQRFVDQKQKEFLELKQGKMTMADYDC</sequence>
<dbReference type="OrthoDB" id="1936908at2759"/>
<dbReference type="PANTHER" id="PTHR34482:SF36">
    <property type="entry name" value="RETROTRANSPOSON GAG DOMAIN-CONTAINING PROTEIN"/>
    <property type="match status" value="1"/>
</dbReference>
<keyword evidence="3" id="KW-1185">Reference proteome</keyword>
<organism evidence="2 3">
    <name type="scientific">Gossypium australe</name>
    <dbReference type="NCBI Taxonomy" id="47621"/>
    <lineage>
        <taxon>Eukaryota</taxon>
        <taxon>Viridiplantae</taxon>
        <taxon>Streptophyta</taxon>
        <taxon>Embryophyta</taxon>
        <taxon>Tracheophyta</taxon>
        <taxon>Spermatophyta</taxon>
        <taxon>Magnoliopsida</taxon>
        <taxon>eudicotyledons</taxon>
        <taxon>Gunneridae</taxon>
        <taxon>Pentapetalae</taxon>
        <taxon>rosids</taxon>
        <taxon>malvids</taxon>
        <taxon>Malvales</taxon>
        <taxon>Malvaceae</taxon>
        <taxon>Malvoideae</taxon>
        <taxon>Gossypium</taxon>
    </lineage>
</organism>
<accession>A0A5B6VLB3</accession>
<dbReference type="PANTHER" id="PTHR34482">
    <property type="entry name" value="DNA DAMAGE-INDUCIBLE PROTEIN 1-LIKE"/>
    <property type="match status" value="1"/>
</dbReference>
<dbReference type="AlphaFoldDB" id="A0A5B6VLB3"/>
<protein>
    <submittedName>
        <fullName evidence="2">Protein MCM10</fullName>
    </submittedName>
</protein>
<evidence type="ECO:0000313" key="3">
    <source>
        <dbReference type="Proteomes" id="UP000325315"/>
    </source>
</evidence>
<gene>
    <name evidence="2" type="ORF">EPI10_015636</name>
</gene>
<comment type="caution">
    <text evidence="2">The sequence shown here is derived from an EMBL/GenBank/DDBJ whole genome shotgun (WGS) entry which is preliminary data.</text>
</comment>
<evidence type="ECO:0000259" key="1">
    <source>
        <dbReference type="Pfam" id="PF03732"/>
    </source>
</evidence>
<reference evidence="3" key="1">
    <citation type="journal article" date="2019" name="Plant Biotechnol. J.">
        <title>Genome sequencing of the Australian wild diploid species Gossypium australe highlights disease resistance and delayed gland morphogenesis.</title>
        <authorList>
            <person name="Cai Y."/>
            <person name="Cai X."/>
            <person name="Wang Q."/>
            <person name="Wang P."/>
            <person name="Zhang Y."/>
            <person name="Cai C."/>
            <person name="Xu Y."/>
            <person name="Wang K."/>
            <person name="Zhou Z."/>
            <person name="Wang C."/>
            <person name="Geng S."/>
            <person name="Li B."/>
            <person name="Dong Q."/>
            <person name="Hou Y."/>
            <person name="Wang H."/>
            <person name="Ai P."/>
            <person name="Liu Z."/>
            <person name="Yi F."/>
            <person name="Sun M."/>
            <person name="An G."/>
            <person name="Cheng J."/>
            <person name="Zhang Y."/>
            <person name="Shi Q."/>
            <person name="Xie Y."/>
            <person name="Shi X."/>
            <person name="Chang Y."/>
            <person name="Huang F."/>
            <person name="Chen Y."/>
            <person name="Hong S."/>
            <person name="Mi L."/>
            <person name="Sun Q."/>
            <person name="Zhang L."/>
            <person name="Zhou B."/>
            <person name="Peng R."/>
            <person name="Zhang X."/>
            <person name="Liu F."/>
        </authorList>
    </citation>
    <scope>NUCLEOTIDE SEQUENCE [LARGE SCALE GENOMIC DNA]</scope>
    <source>
        <strain evidence="3">cv. PA1801</strain>
    </source>
</reference>
<dbReference type="InterPro" id="IPR005162">
    <property type="entry name" value="Retrotrans_gag_dom"/>
</dbReference>
<dbReference type="EMBL" id="SMMG02000006">
    <property type="protein sequence ID" value="KAA3469886.1"/>
    <property type="molecule type" value="Genomic_DNA"/>
</dbReference>
<evidence type="ECO:0000313" key="2">
    <source>
        <dbReference type="EMBL" id="KAA3469886.1"/>
    </source>
</evidence>
<dbReference type="Proteomes" id="UP000325315">
    <property type="component" value="Unassembled WGS sequence"/>
</dbReference>
<proteinExistence type="predicted"/>
<name>A0A5B6VLB3_9ROSI</name>
<dbReference type="Pfam" id="PF03732">
    <property type="entry name" value="Retrotrans_gag"/>
    <property type="match status" value="1"/>
</dbReference>
<feature type="domain" description="Retrotransposon gag" evidence="1">
    <location>
        <begin position="69"/>
        <end position="133"/>
    </location>
</feature>